<accession>A0AAU9PF07</accession>
<dbReference type="GO" id="GO:0010027">
    <property type="term" value="P:thylakoid membrane organization"/>
    <property type="evidence" value="ECO:0007669"/>
    <property type="project" value="TreeGrafter"/>
</dbReference>
<evidence type="ECO:0000259" key="4">
    <source>
        <dbReference type="PROSITE" id="PS50280"/>
    </source>
</evidence>
<dbReference type="InterPro" id="IPR001214">
    <property type="entry name" value="SET_dom"/>
</dbReference>
<dbReference type="Proteomes" id="UP001157418">
    <property type="component" value="Unassembled WGS sequence"/>
</dbReference>
<dbReference type="EMBL" id="CAKMRJ010005634">
    <property type="protein sequence ID" value="CAH1448632.1"/>
    <property type="molecule type" value="Genomic_DNA"/>
</dbReference>
<dbReference type="SUPFAM" id="SSF82199">
    <property type="entry name" value="SET domain"/>
    <property type="match status" value="1"/>
</dbReference>
<evidence type="ECO:0000256" key="2">
    <source>
        <dbReference type="ARBA" id="ARBA00022679"/>
    </source>
</evidence>
<dbReference type="GO" id="GO:0009534">
    <property type="term" value="C:chloroplast thylakoid"/>
    <property type="evidence" value="ECO:0007669"/>
    <property type="project" value="TreeGrafter"/>
</dbReference>
<dbReference type="PANTHER" id="PTHR13271">
    <property type="entry name" value="UNCHARACTERIZED PUTATIVE METHYLTRANSFERASE"/>
    <property type="match status" value="1"/>
</dbReference>
<keyword evidence="2" id="KW-0808">Transferase</keyword>
<dbReference type="CDD" id="cd10527">
    <property type="entry name" value="SET_LSMT"/>
    <property type="match status" value="1"/>
</dbReference>
<dbReference type="Pfam" id="PF09273">
    <property type="entry name" value="Rubis-subs-bind"/>
    <property type="match status" value="1"/>
</dbReference>
<name>A0AAU9PF07_9ASTR</name>
<dbReference type="GO" id="GO:0016279">
    <property type="term" value="F:protein-lysine N-methyltransferase activity"/>
    <property type="evidence" value="ECO:0007669"/>
    <property type="project" value="TreeGrafter"/>
</dbReference>
<protein>
    <recommendedName>
        <fullName evidence="4">SET domain-containing protein</fullName>
    </recommendedName>
</protein>
<dbReference type="InterPro" id="IPR036464">
    <property type="entry name" value="Rubisco_LSMT_subst-bd_sf"/>
</dbReference>
<dbReference type="SUPFAM" id="SSF81822">
    <property type="entry name" value="RuBisCo LSMT C-terminal, substrate-binding domain"/>
    <property type="match status" value="1"/>
</dbReference>
<dbReference type="PROSITE" id="PS50280">
    <property type="entry name" value="SET"/>
    <property type="match status" value="1"/>
</dbReference>
<reference evidence="5 6" key="1">
    <citation type="submission" date="2022-01" db="EMBL/GenBank/DDBJ databases">
        <authorList>
            <person name="Xiong W."/>
            <person name="Schranz E."/>
        </authorList>
    </citation>
    <scope>NUCLEOTIDE SEQUENCE [LARGE SCALE GENOMIC DNA]</scope>
</reference>
<dbReference type="GO" id="GO:0009658">
    <property type="term" value="P:chloroplast organization"/>
    <property type="evidence" value="ECO:0007669"/>
    <property type="project" value="TreeGrafter"/>
</dbReference>
<dbReference type="Pfam" id="PF00856">
    <property type="entry name" value="SET"/>
    <property type="match status" value="1"/>
</dbReference>
<dbReference type="PANTHER" id="PTHR13271:SF54">
    <property type="entry name" value="PROTEIN PLASTID TRANSCRIPTIONALLY ACTIVE 14"/>
    <property type="match status" value="1"/>
</dbReference>
<dbReference type="AlphaFoldDB" id="A0AAU9PF07"/>
<evidence type="ECO:0000313" key="6">
    <source>
        <dbReference type="Proteomes" id="UP001157418"/>
    </source>
</evidence>
<evidence type="ECO:0000313" key="5">
    <source>
        <dbReference type="EMBL" id="CAH1448632.1"/>
    </source>
</evidence>
<dbReference type="InterPro" id="IPR015353">
    <property type="entry name" value="Rubisco_LSMT_subst-bd"/>
</dbReference>
<keyword evidence="6" id="KW-1185">Reference proteome</keyword>
<evidence type="ECO:0000256" key="1">
    <source>
        <dbReference type="ARBA" id="ARBA00022603"/>
    </source>
</evidence>
<dbReference type="Gene3D" id="3.90.1420.10">
    <property type="entry name" value="Rubisco LSMT, substrate-binding domain"/>
    <property type="match status" value="1"/>
</dbReference>
<keyword evidence="3" id="KW-0949">S-adenosyl-L-methionine</keyword>
<dbReference type="GO" id="GO:0042793">
    <property type="term" value="P:plastid transcription"/>
    <property type="evidence" value="ECO:0007669"/>
    <property type="project" value="TreeGrafter"/>
</dbReference>
<dbReference type="FunFam" id="3.90.1410.10:FF:000010">
    <property type="entry name" value="Protein PLASTID TRANSCRIPTIONALLY ACTIVE 14"/>
    <property type="match status" value="1"/>
</dbReference>
<sequence length="510" mass="58850">MVSSILLQQSINCFIYNYQLGKNLKHGLAATKPNLMQKCTCSRRIGGIRARAAFDTIETATSPTAFPFFQTDSQQEVTPASKLELADPEFYKMGFVRSMRAYGVEFREGPDGFGVYASKDIEPTKRAKVVMEIPLELMLTISQKTPWMFFPDIIPIGDPIFDVINSTNPETGWDLRLACLLLYAFDHDKNFWQLYGDFLPSAEECTSLLLATEDDLMELHDENLASTMRKERSRVLDFWIKNWHSNMPLKVKRLARDPERFVWAVSMAQTRHINFRIRIGSLIQNANMFAPYADMLNHSCKPNCFFHWRFRDRMFEVMTNAGQRIKKGEEMTVNYMSGQRNTTLMQRYGLSSPDNPWDVLPFSGNAKIHLDSFLSVFNIFGSHQDYYHNAKLGNEENSFVDGAVIAAARTLPTWSEKDTPPIPSQEIKAVKSLQQECQQILSQYSTTSKQDQHILDSTPEMSCTREAAIKYRLHRKLFVKKTFAVYVIFSFDSFRLLYIWMNESLHALYE</sequence>
<feature type="domain" description="SET" evidence="4">
    <location>
        <begin position="91"/>
        <end position="336"/>
    </location>
</feature>
<dbReference type="InterPro" id="IPR046341">
    <property type="entry name" value="SET_dom_sf"/>
</dbReference>
<keyword evidence="1" id="KW-0489">Methyltransferase</keyword>
<dbReference type="GO" id="GO:0032259">
    <property type="term" value="P:methylation"/>
    <property type="evidence" value="ECO:0007669"/>
    <property type="project" value="UniProtKB-KW"/>
</dbReference>
<proteinExistence type="predicted"/>
<dbReference type="GO" id="GO:0000427">
    <property type="term" value="C:plastid-encoded plastid RNA polymerase complex"/>
    <property type="evidence" value="ECO:0007669"/>
    <property type="project" value="TreeGrafter"/>
</dbReference>
<comment type="caution">
    <text evidence="5">The sequence shown here is derived from an EMBL/GenBank/DDBJ whole genome shotgun (WGS) entry which is preliminary data.</text>
</comment>
<dbReference type="Gene3D" id="3.90.1410.10">
    <property type="entry name" value="set domain protein methyltransferase, domain 1"/>
    <property type="match status" value="1"/>
</dbReference>
<evidence type="ECO:0000256" key="3">
    <source>
        <dbReference type="ARBA" id="ARBA00022691"/>
    </source>
</evidence>
<gene>
    <name evidence="5" type="ORF">LVIROSA_LOCUS34162</name>
</gene>
<organism evidence="5 6">
    <name type="scientific">Lactuca virosa</name>
    <dbReference type="NCBI Taxonomy" id="75947"/>
    <lineage>
        <taxon>Eukaryota</taxon>
        <taxon>Viridiplantae</taxon>
        <taxon>Streptophyta</taxon>
        <taxon>Embryophyta</taxon>
        <taxon>Tracheophyta</taxon>
        <taxon>Spermatophyta</taxon>
        <taxon>Magnoliopsida</taxon>
        <taxon>eudicotyledons</taxon>
        <taxon>Gunneridae</taxon>
        <taxon>Pentapetalae</taxon>
        <taxon>asterids</taxon>
        <taxon>campanulids</taxon>
        <taxon>Asterales</taxon>
        <taxon>Asteraceae</taxon>
        <taxon>Cichorioideae</taxon>
        <taxon>Cichorieae</taxon>
        <taxon>Lactucinae</taxon>
        <taxon>Lactuca</taxon>
    </lineage>
</organism>
<dbReference type="InterPro" id="IPR050600">
    <property type="entry name" value="SETD3_SETD6_MTase"/>
</dbReference>